<keyword evidence="3" id="KW-0238">DNA-binding</keyword>
<comment type="similarity">
    <text evidence="1">Belongs to the LysR transcriptional regulatory family.</text>
</comment>
<feature type="region of interest" description="Disordered" evidence="5">
    <location>
        <begin position="191"/>
        <end position="253"/>
    </location>
</feature>
<gene>
    <name evidence="7" type="ORF">QF206_05990</name>
</gene>
<dbReference type="PANTHER" id="PTHR30346:SF0">
    <property type="entry name" value="HCA OPERON TRANSCRIPTIONAL ACTIVATOR HCAR"/>
    <property type="match status" value="1"/>
</dbReference>
<name>A0AAW6T3W2_9MICO</name>
<keyword evidence="4" id="KW-0804">Transcription</keyword>
<reference evidence="7 8" key="1">
    <citation type="submission" date="2023-04" db="EMBL/GenBank/DDBJ databases">
        <title>Klugiella caeni sp. nov. isolated from the sludge of biochemical tank.</title>
        <authorList>
            <person name="Geng K."/>
        </authorList>
    </citation>
    <scope>NUCLEOTIDE SEQUENCE [LARGE SCALE GENOMIC DNA]</scope>
    <source>
        <strain evidence="7 8">YN-L-19</strain>
    </source>
</reference>
<sequence length="253" mass="27024">MTSPRLTLAYVPGATPAKWLRVWAERHPETPMDAERVPLEEVRARLDDGRADAALLRLPSEVDPTSVEELHVIRLYEETQVAVLPRDHAFADFGELSGEEFAELSGEVLDPVALGEKYGESGPLGDEQLIEVVASGAGIAVMPQPVARLYSRRDVRAVVLTDARATAMALVWRRDSSSPLIEDLAGIVRGRGAKSSRGSADGESAPPAAKSTSASAGGRSGGSGARRQQTRGTSAQGSTGSRRPPRPKRKRGR</sequence>
<dbReference type="GO" id="GO:0003677">
    <property type="term" value="F:DNA binding"/>
    <property type="evidence" value="ECO:0007669"/>
    <property type="project" value="UniProtKB-KW"/>
</dbReference>
<dbReference type="Pfam" id="PF03466">
    <property type="entry name" value="LysR_substrate"/>
    <property type="match status" value="2"/>
</dbReference>
<dbReference type="RefSeq" id="WP_281488301.1">
    <property type="nucleotide sequence ID" value="NZ_JASATX010000002.1"/>
</dbReference>
<dbReference type="Proteomes" id="UP001321506">
    <property type="component" value="Unassembled WGS sequence"/>
</dbReference>
<feature type="domain" description="LysR substrate-binding" evidence="6">
    <location>
        <begin position="17"/>
        <end position="103"/>
    </location>
</feature>
<dbReference type="Gene3D" id="3.40.190.10">
    <property type="entry name" value="Periplasmic binding protein-like II"/>
    <property type="match status" value="4"/>
</dbReference>
<evidence type="ECO:0000256" key="1">
    <source>
        <dbReference type="ARBA" id="ARBA00009437"/>
    </source>
</evidence>
<evidence type="ECO:0000256" key="4">
    <source>
        <dbReference type="ARBA" id="ARBA00023163"/>
    </source>
</evidence>
<keyword evidence="8" id="KW-1185">Reference proteome</keyword>
<feature type="compositionally biased region" description="Basic residues" evidence="5">
    <location>
        <begin position="243"/>
        <end position="253"/>
    </location>
</feature>
<dbReference type="InterPro" id="IPR005119">
    <property type="entry name" value="LysR_subst-bd"/>
</dbReference>
<dbReference type="PANTHER" id="PTHR30346">
    <property type="entry name" value="TRANSCRIPTIONAL DUAL REGULATOR HCAR-RELATED"/>
    <property type="match status" value="1"/>
</dbReference>
<feature type="compositionally biased region" description="Low complexity" evidence="5">
    <location>
        <begin position="204"/>
        <end position="217"/>
    </location>
</feature>
<comment type="caution">
    <text evidence="7">The sequence shown here is derived from an EMBL/GenBank/DDBJ whole genome shotgun (WGS) entry which is preliminary data.</text>
</comment>
<evidence type="ECO:0000256" key="5">
    <source>
        <dbReference type="SAM" id="MobiDB-lite"/>
    </source>
</evidence>
<organism evidence="7 8">
    <name type="scientific">Ruicaihuangia caeni</name>
    <dbReference type="NCBI Taxonomy" id="3042517"/>
    <lineage>
        <taxon>Bacteria</taxon>
        <taxon>Bacillati</taxon>
        <taxon>Actinomycetota</taxon>
        <taxon>Actinomycetes</taxon>
        <taxon>Micrococcales</taxon>
        <taxon>Microbacteriaceae</taxon>
        <taxon>Ruicaihuangia</taxon>
    </lineage>
</organism>
<protein>
    <submittedName>
        <fullName evidence="7">LysR substrate-binding domain-containing protein</fullName>
    </submittedName>
</protein>
<dbReference type="AlphaFoldDB" id="A0AAW6T3W2"/>
<proteinExistence type="inferred from homology"/>
<dbReference type="GO" id="GO:0032993">
    <property type="term" value="C:protein-DNA complex"/>
    <property type="evidence" value="ECO:0007669"/>
    <property type="project" value="TreeGrafter"/>
</dbReference>
<accession>A0AAW6T3W2</accession>
<dbReference type="GO" id="GO:0003700">
    <property type="term" value="F:DNA-binding transcription factor activity"/>
    <property type="evidence" value="ECO:0007669"/>
    <property type="project" value="TreeGrafter"/>
</dbReference>
<evidence type="ECO:0000313" key="7">
    <source>
        <dbReference type="EMBL" id="MDI2098511.1"/>
    </source>
</evidence>
<keyword evidence="2" id="KW-0805">Transcription regulation</keyword>
<evidence type="ECO:0000256" key="3">
    <source>
        <dbReference type="ARBA" id="ARBA00023125"/>
    </source>
</evidence>
<dbReference type="EMBL" id="JASATX010000002">
    <property type="protein sequence ID" value="MDI2098511.1"/>
    <property type="molecule type" value="Genomic_DNA"/>
</dbReference>
<evidence type="ECO:0000256" key="2">
    <source>
        <dbReference type="ARBA" id="ARBA00023015"/>
    </source>
</evidence>
<evidence type="ECO:0000259" key="6">
    <source>
        <dbReference type="Pfam" id="PF03466"/>
    </source>
</evidence>
<evidence type="ECO:0000313" key="8">
    <source>
        <dbReference type="Proteomes" id="UP001321506"/>
    </source>
</evidence>
<dbReference type="SUPFAM" id="SSF53850">
    <property type="entry name" value="Periplasmic binding protein-like II"/>
    <property type="match status" value="1"/>
</dbReference>
<feature type="domain" description="LysR substrate-binding" evidence="6">
    <location>
        <begin position="127"/>
        <end position="190"/>
    </location>
</feature>